<evidence type="ECO:0000313" key="3">
    <source>
        <dbReference type="Proteomes" id="UP000266723"/>
    </source>
</evidence>
<reference evidence="2 3" key="1">
    <citation type="journal article" date="2020" name="BMC Genomics">
        <title>Intraspecific diversification of the crop wild relative Brassica cretica Lam. using demographic model selection.</title>
        <authorList>
            <person name="Kioukis A."/>
            <person name="Michalopoulou V.A."/>
            <person name="Briers L."/>
            <person name="Pirintsos S."/>
            <person name="Studholme D.J."/>
            <person name="Pavlidis P."/>
            <person name="Sarris P.F."/>
        </authorList>
    </citation>
    <scope>NUCLEOTIDE SEQUENCE [LARGE SCALE GENOMIC DNA]</scope>
    <source>
        <strain evidence="3">cv. PFS-1207/04</strain>
    </source>
</reference>
<evidence type="ECO:0000256" key="1">
    <source>
        <dbReference type="SAM" id="MobiDB-lite"/>
    </source>
</evidence>
<comment type="caution">
    <text evidence="2">The sequence shown here is derived from an EMBL/GenBank/DDBJ whole genome shotgun (WGS) entry which is preliminary data.</text>
</comment>
<gene>
    <name evidence="2" type="ORF">DY000_02040263</name>
</gene>
<sequence>MPVLLKSGQSASREEAAEEMRDCRSMVHPCHRSTVMPERGPSIISRTTEVQKPHKVTKIPIDDQKPYLCTYILVPGTTMKRKFLGPSKKEPADSRTIPAQRHRSTLLARRQKVEILIAERDDFDLKPTYIKHMLHEDHHFCKIFPYTLAADATHWFNKLPPRSLTTSNDMRDAFLNKFFYDAAVNLEIEMESIRRYMIEGDEQHVYGELS</sequence>
<name>A0ABQ7BGF2_BRACR</name>
<feature type="compositionally biased region" description="Basic and acidic residues" evidence="1">
    <location>
        <begin position="12"/>
        <end position="22"/>
    </location>
</feature>
<keyword evidence="3" id="KW-1185">Reference proteome</keyword>
<feature type="region of interest" description="Disordered" evidence="1">
    <location>
        <begin position="1"/>
        <end position="22"/>
    </location>
</feature>
<organism evidence="2 3">
    <name type="scientific">Brassica cretica</name>
    <name type="common">Mustard</name>
    <dbReference type="NCBI Taxonomy" id="69181"/>
    <lineage>
        <taxon>Eukaryota</taxon>
        <taxon>Viridiplantae</taxon>
        <taxon>Streptophyta</taxon>
        <taxon>Embryophyta</taxon>
        <taxon>Tracheophyta</taxon>
        <taxon>Spermatophyta</taxon>
        <taxon>Magnoliopsida</taxon>
        <taxon>eudicotyledons</taxon>
        <taxon>Gunneridae</taxon>
        <taxon>Pentapetalae</taxon>
        <taxon>rosids</taxon>
        <taxon>malvids</taxon>
        <taxon>Brassicales</taxon>
        <taxon>Brassicaceae</taxon>
        <taxon>Brassiceae</taxon>
        <taxon>Brassica</taxon>
    </lineage>
</organism>
<dbReference type="EMBL" id="QGKV02001507">
    <property type="protein sequence ID" value="KAF3531186.1"/>
    <property type="molecule type" value="Genomic_DNA"/>
</dbReference>
<evidence type="ECO:0000313" key="2">
    <source>
        <dbReference type="EMBL" id="KAF3531186.1"/>
    </source>
</evidence>
<accession>A0ABQ7BGF2</accession>
<evidence type="ECO:0008006" key="4">
    <source>
        <dbReference type="Google" id="ProtNLM"/>
    </source>
</evidence>
<proteinExistence type="predicted"/>
<dbReference type="Proteomes" id="UP000266723">
    <property type="component" value="Unassembled WGS sequence"/>
</dbReference>
<protein>
    <recommendedName>
        <fullName evidence="4">Retrotransposon gag domain-containing protein</fullName>
    </recommendedName>
</protein>